<feature type="signal peptide" evidence="1">
    <location>
        <begin position="1"/>
        <end position="21"/>
    </location>
</feature>
<dbReference type="InterPro" id="IPR038765">
    <property type="entry name" value="Papain-like_cys_pep_sf"/>
</dbReference>
<dbReference type="PROSITE" id="PS51257">
    <property type="entry name" value="PROKAR_LIPOPROTEIN"/>
    <property type="match status" value="1"/>
</dbReference>
<dbReference type="STRING" id="1640674.SAMN05216323_10758"/>
<evidence type="ECO:0000256" key="1">
    <source>
        <dbReference type="SAM" id="SignalP"/>
    </source>
</evidence>
<organism evidence="3 4">
    <name type="scientific">Williamwhitmania taraxaci</name>
    <dbReference type="NCBI Taxonomy" id="1640674"/>
    <lineage>
        <taxon>Bacteria</taxon>
        <taxon>Pseudomonadati</taxon>
        <taxon>Bacteroidota</taxon>
        <taxon>Bacteroidia</taxon>
        <taxon>Bacteroidales</taxon>
        <taxon>Williamwhitmaniaceae</taxon>
        <taxon>Williamwhitmania</taxon>
    </lineage>
</organism>
<keyword evidence="4" id="KW-1185">Reference proteome</keyword>
<sequence>MKQKIVLLTILSLALMSCTMRQVGHIVYGMPSTKVHPIQFENTSQIADLKFIFPDTANNAYLKELRDTYGLKKLTAQATTDKEKALTILSWTNQQWNHNGANEPTKPDALTILKEAQEGKQFRCVEYGVVSTDALLSIGLKARVLGIKTKDVETSKTGAGHVLAEVWLREFSKWALIDGQFNIMPVLNGVPLNAVEFQDAIVNRKPFELINSEGSISKQAKKNYLAFVSHYLYYFDIAFDERRLIEKENRYTYKEKPKLMLVPNEGKNPTTFQRKNTLNYCDYTHSVKEFYKAPGL</sequence>
<dbReference type="InterPro" id="IPR002931">
    <property type="entry name" value="Transglutaminase-like"/>
</dbReference>
<keyword evidence="1" id="KW-0732">Signal</keyword>
<dbReference type="SUPFAM" id="SSF54001">
    <property type="entry name" value="Cysteine proteinases"/>
    <property type="match status" value="1"/>
</dbReference>
<dbReference type="Proteomes" id="UP000199452">
    <property type="component" value="Unassembled WGS sequence"/>
</dbReference>
<proteinExistence type="predicted"/>
<dbReference type="EMBL" id="FMYP01000075">
    <property type="protein sequence ID" value="SDD04156.1"/>
    <property type="molecule type" value="Genomic_DNA"/>
</dbReference>
<evidence type="ECO:0000259" key="2">
    <source>
        <dbReference type="Pfam" id="PF01841"/>
    </source>
</evidence>
<protein>
    <submittedName>
        <fullName evidence="3">Transglutaminase-like superfamily protein</fullName>
    </submittedName>
</protein>
<name>A0A1G6RJQ6_9BACT</name>
<feature type="domain" description="Transglutaminase-like" evidence="2">
    <location>
        <begin position="73"/>
        <end position="176"/>
    </location>
</feature>
<dbReference type="RefSeq" id="WP_092440459.1">
    <property type="nucleotide sequence ID" value="NZ_FMYP01000075.1"/>
</dbReference>
<reference evidence="3 4" key="1">
    <citation type="submission" date="2016-09" db="EMBL/GenBank/DDBJ databases">
        <authorList>
            <person name="Capua I."/>
            <person name="De Benedictis P."/>
            <person name="Joannis T."/>
            <person name="Lombin L.H."/>
            <person name="Cattoli G."/>
        </authorList>
    </citation>
    <scope>NUCLEOTIDE SEQUENCE [LARGE SCALE GENOMIC DNA]</scope>
    <source>
        <strain evidence="3 4">A7P-90m</strain>
    </source>
</reference>
<evidence type="ECO:0000313" key="3">
    <source>
        <dbReference type="EMBL" id="SDD04156.1"/>
    </source>
</evidence>
<dbReference type="Pfam" id="PF01841">
    <property type="entry name" value="Transglut_core"/>
    <property type="match status" value="1"/>
</dbReference>
<dbReference type="AlphaFoldDB" id="A0A1G6RJQ6"/>
<evidence type="ECO:0000313" key="4">
    <source>
        <dbReference type="Proteomes" id="UP000199452"/>
    </source>
</evidence>
<dbReference type="OrthoDB" id="5166556at2"/>
<gene>
    <name evidence="3" type="ORF">SAMN05216323_10758</name>
</gene>
<accession>A0A1G6RJQ6</accession>
<feature type="chain" id="PRO_5011780904" evidence="1">
    <location>
        <begin position="22"/>
        <end position="296"/>
    </location>
</feature>